<dbReference type="EMBL" id="JBBWYZ010000003">
    <property type="protein sequence ID" value="MEK9510722.1"/>
    <property type="molecule type" value="Genomic_DNA"/>
</dbReference>
<accession>A0ABU9EFM1</accession>
<dbReference type="EMBL" id="JBBWYZ010000003">
    <property type="protein sequence ID" value="MEK9510725.1"/>
    <property type="molecule type" value="Genomic_DNA"/>
</dbReference>
<comment type="caution">
    <text evidence="2">The sequence shown here is derived from an EMBL/GenBank/DDBJ whole genome shotgun (WGS) entry which is preliminary data.</text>
</comment>
<feature type="region of interest" description="Disordered" evidence="1">
    <location>
        <begin position="19"/>
        <end position="41"/>
    </location>
</feature>
<keyword evidence="5" id="KW-1185">Reference proteome</keyword>
<dbReference type="RefSeq" id="WP_006620868.1">
    <property type="nucleotide sequence ID" value="NZ_JBBWYZ010000003.1"/>
</dbReference>
<reference evidence="2 5" key="1">
    <citation type="journal article" date="2024" name="Front. Microbiol.">
        <title>Transcriptomic insights into the dominance of two phototrophs throughout the water column of a tropical hypersaline-alkaline crater lake (Dziani Dzaha, Mayotte).</title>
        <authorList>
            <person name="Duperron S."/>
            <person name="Halary S."/>
            <person name="Bouly J.-P."/>
            <person name="Roussel T."/>
            <person name="Hugoni M."/>
            <person name="Bruto M."/>
            <person name="Oger P."/>
            <person name="Duval C."/>
            <person name="Woo A."/>
            <person name="Jezequiel D."/>
            <person name="Ader M."/>
            <person name="Leboulanger C."/>
            <person name="Agogue H."/>
            <person name="Grossi V."/>
            <person name="Trousselier M."/>
            <person name="Bernard C."/>
        </authorList>
    </citation>
    <scope>NUCLEOTIDE SEQUENCE [LARGE SCALE GENOMIC DNA]</scope>
    <source>
        <strain evidence="2 5">PMC 851.14</strain>
    </source>
</reference>
<evidence type="ECO:0008006" key="6">
    <source>
        <dbReference type="Google" id="ProtNLM"/>
    </source>
</evidence>
<gene>
    <name evidence="2" type="ORF">AAEJ74_03245</name>
    <name evidence="3" type="ORF">AAEJ74_03250</name>
    <name evidence="4" type="ORF">AAEJ74_03260</name>
</gene>
<evidence type="ECO:0000313" key="3">
    <source>
        <dbReference type="EMBL" id="MEK9510723.1"/>
    </source>
</evidence>
<evidence type="ECO:0000256" key="1">
    <source>
        <dbReference type="SAM" id="MobiDB-lite"/>
    </source>
</evidence>
<protein>
    <recommendedName>
        <fullName evidence="6">Transposase</fullName>
    </recommendedName>
</protein>
<evidence type="ECO:0000313" key="4">
    <source>
        <dbReference type="EMBL" id="MEK9510725.1"/>
    </source>
</evidence>
<name>A0ABU9EFM1_LIMFS</name>
<dbReference type="Proteomes" id="UP001387447">
    <property type="component" value="Unassembled WGS sequence"/>
</dbReference>
<organism evidence="2 5">
    <name type="scientific">Limnospira fusiformis PMC 851.14</name>
    <dbReference type="NCBI Taxonomy" id="2219512"/>
    <lineage>
        <taxon>Bacteria</taxon>
        <taxon>Bacillati</taxon>
        <taxon>Cyanobacteriota</taxon>
        <taxon>Cyanophyceae</taxon>
        <taxon>Oscillatoriophycideae</taxon>
        <taxon>Oscillatoriales</taxon>
        <taxon>Sirenicapillariaceae</taxon>
        <taxon>Limnospira</taxon>
    </lineage>
</organism>
<proteinExistence type="predicted"/>
<dbReference type="EMBL" id="JBBWYZ010000003">
    <property type="protein sequence ID" value="MEK9510723.1"/>
    <property type="molecule type" value="Genomic_DNA"/>
</dbReference>
<evidence type="ECO:0000313" key="5">
    <source>
        <dbReference type="Proteomes" id="UP001387447"/>
    </source>
</evidence>
<evidence type="ECO:0000313" key="2">
    <source>
        <dbReference type="EMBL" id="MEK9510722.1"/>
    </source>
</evidence>
<sequence>MAIASKETGFLPETGFLSISQRNPVSPRNRVSRYLSKKPGF</sequence>